<evidence type="ECO:0000256" key="6">
    <source>
        <dbReference type="ARBA" id="ARBA00023002"/>
    </source>
</evidence>
<dbReference type="InterPro" id="IPR006140">
    <property type="entry name" value="D-isomer_DH_NAD-bd"/>
</dbReference>
<dbReference type="NCBIfam" id="TIGR01327">
    <property type="entry name" value="PGDH"/>
    <property type="match status" value="1"/>
</dbReference>
<dbReference type="Pfam" id="PF01842">
    <property type="entry name" value="ACT"/>
    <property type="match status" value="1"/>
</dbReference>
<evidence type="ECO:0000313" key="13">
    <source>
        <dbReference type="EMBL" id="RQD73375.1"/>
    </source>
</evidence>
<dbReference type="CDD" id="cd04902">
    <property type="entry name" value="ACT_3PGDH-xct"/>
    <property type="match status" value="1"/>
</dbReference>
<evidence type="ECO:0000256" key="11">
    <source>
        <dbReference type="RuleBase" id="RU363003"/>
    </source>
</evidence>
<dbReference type="Gene3D" id="3.30.1330.90">
    <property type="entry name" value="D-3-phosphoglycerate dehydrogenase, domain 3"/>
    <property type="match status" value="1"/>
</dbReference>
<evidence type="ECO:0000313" key="14">
    <source>
        <dbReference type="Proteomes" id="UP000285138"/>
    </source>
</evidence>
<comment type="catalytic activity">
    <reaction evidence="9">
        <text>(R)-2-hydroxyglutarate + NAD(+) = 2-oxoglutarate + NADH + H(+)</text>
        <dbReference type="Rhea" id="RHEA:49612"/>
        <dbReference type="ChEBI" id="CHEBI:15378"/>
        <dbReference type="ChEBI" id="CHEBI:15801"/>
        <dbReference type="ChEBI" id="CHEBI:16810"/>
        <dbReference type="ChEBI" id="CHEBI:57540"/>
        <dbReference type="ChEBI" id="CHEBI:57945"/>
        <dbReference type="EC" id="1.1.1.399"/>
    </reaction>
</comment>
<dbReference type="Pfam" id="PF19304">
    <property type="entry name" value="PGDH_inter"/>
    <property type="match status" value="1"/>
</dbReference>
<dbReference type="GO" id="GO:0051287">
    <property type="term" value="F:NAD binding"/>
    <property type="evidence" value="ECO:0007669"/>
    <property type="project" value="UniProtKB-UniRule"/>
</dbReference>
<dbReference type="SUPFAM" id="SSF52283">
    <property type="entry name" value="Formate/glycerate dehydrogenase catalytic domain-like"/>
    <property type="match status" value="1"/>
</dbReference>
<dbReference type="PROSITE" id="PS51671">
    <property type="entry name" value="ACT"/>
    <property type="match status" value="1"/>
</dbReference>
<dbReference type="PANTHER" id="PTHR42789:SF1">
    <property type="entry name" value="D-ISOMER SPECIFIC 2-HYDROXYACID DEHYDROGENASE FAMILY PROTEIN (AFU_ORTHOLOGUE AFUA_6G10090)"/>
    <property type="match status" value="1"/>
</dbReference>
<dbReference type="PROSITE" id="PS00065">
    <property type="entry name" value="D_2_HYDROXYACID_DH_1"/>
    <property type="match status" value="1"/>
</dbReference>
<feature type="domain" description="ACT" evidence="12">
    <location>
        <begin position="455"/>
        <end position="527"/>
    </location>
</feature>
<protein>
    <recommendedName>
        <fullName evidence="4 11">D-3-phosphoglycerate dehydrogenase</fullName>
        <ecNumber evidence="11">1.1.1.95</ecNumber>
    </recommendedName>
</protein>
<dbReference type="InterPro" id="IPR045626">
    <property type="entry name" value="PGDH_ASB_dom"/>
</dbReference>
<keyword evidence="6 11" id="KW-0560">Oxidoreductase</keyword>
<dbReference type="InterPro" id="IPR002912">
    <property type="entry name" value="ACT_dom"/>
</dbReference>
<dbReference type="InterPro" id="IPR029752">
    <property type="entry name" value="D-isomer_DH_CS1"/>
</dbReference>
<dbReference type="Proteomes" id="UP000285138">
    <property type="component" value="Unassembled WGS sequence"/>
</dbReference>
<dbReference type="Gene3D" id="3.30.70.260">
    <property type="match status" value="1"/>
</dbReference>
<evidence type="ECO:0000256" key="7">
    <source>
        <dbReference type="ARBA" id="ARBA00023027"/>
    </source>
</evidence>
<comment type="function">
    <text evidence="1">Catalyzes the reversible oxidation of 3-phospho-D-glycerate to 3-phosphonooxypyruvate, the first step of the phosphorylated L-serine biosynthesis pathway. Also catalyzes the reversible oxidation of 2-hydroxyglutarate to 2-oxoglutarate.</text>
</comment>
<name>A0A424YA67_9FIRM</name>
<evidence type="ECO:0000256" key="4">
    <source>
        <dbReference type="ARBA" id="ARBA00021582"/>
    </source>
</evidence>
<dbReference type="EMBL" id="QZAA01000258">
    <property type="protein sequence ID" value="RQD73375.1"/>
    <property type="molecule type" value="Genomic_DNA"/>
</dbReference>
<comment type="similarity">
    <text evidence="3 11">Belongs to the D-isomer specific 2-hydroxyacid dehydrogenase family.</text>
</comment>
<proteinExistence type="inferred from homology"/>
<evidence type="ECO:0000256" key="1">
    <source>
        <dbReference type="ARBA" id="ARBA00003800"/>
    </source>
</evidence>
<evidence type="ECO:0000256" key="8">
    <source>
        <dbReference type="ARBA" id="ARBA00023299"/>
    </source>
</evidence>
<reference evidence="13 14" key="1">
    <citation type="submission" date="2018-08" db="EMBL/GenBank/DDBJ databases">
        <title>The metabolism and importance of syntrophic acetate oxidation coupled to methane or sulfide production in haloalkaline environments.</title>
        <authorList>
            <person name="Timmers P.H.A."/>
            <person name="Vavourakis C.D."/>
            <person name="Sorokin D.Y."/>
            <person name="Sinninghe Damste J.S."/>
            <person name="Muyzer G."/>
            <person name="Stams A.J.M."/>
            <person name="Plugge C.M."/>
        </authorList>
    </citation>
    <scope>NUCLEOTIDE SEQUENCE [LARGE SCALE GENOMIC DNA]</scope>
    <source>
        <strain evidence="13">MSAO_Bac1</strain>
    </source>
</reference>
<evidence type="ECO:0000256" key="9">
    <source>
        <dbReference type="ARBA" id="ARBA00048126"/>
    </source>
</evidence>
<dbReference type="PROSITE" id="PS00671">
    <property type="entry name" value="D_2_HYDROXYACID_DH_3"/>
    <property type="match status" value="1"/>
</dbReference>
<dbReference type="FunFam" id="3.40.50.720:FF:000021">
    <property type="entry name" value="D-3-phosphoglycerate dehydrogenase"/>
    <property type="match status" value="1"/>
</dbReference>
<dbReference type="AlphaFoldDB" id="A0A424YA67"/>
<dbReference type="GO" id="GO:0004617">
    <property type="term" value="F:phosphoglycerate dehydrogenase activity"/>
    <property type="evidence" value="ECO:0007669"/>
    <property type="project" value="UniProtKB-UniRule"/>
</dbReference>
<evidence type="ECO:0000256" key="5">
    <source>
        <dbReference type="ARBA" id="ARBA00022605"/>
    </source>
</evidence>
<dbReference type="PANTHER" id="PTHR42789">
    <property type="entry name" value="D-ISOMER SPECIFIC 2-HYDROXYACID DEHYDROGENASE FAMILY PROTEIN (AFU_ORTHOLOGUE AFUA_6G10090)"/>
    <property type="match status" value="1"/>
</dbReference>
<dbReference type="InterPro" id="IPR006139">
    <property type="entry name" value="D-isomer_2_OHA_DH_cat_dom"/>
</dbReference>
<dbReference type="SUPFAM" id="SSF51735">
    <property type="entry name" value="NAD(P)-binding Rossmann-fold domains"/>
    <property type="match status" value="1"/>
</dbReference>
<sequence>MKVLVSDPISELGVKKLQERPGVEVDVKTDLSPEELVEAIGDYDALVVRSQTQVTAEVINAGEDLKVIGRAGVGVDNIDVAAATQRGIMVVNAPEGNTIATAEHSMAMMLSLARNIPAAYLSLKGREWKKSKFVGVELYNKTLGVLGLGRIGSEVVQRAKSFGMEIYGYDPHISEESARKLGVTLCSLEEMLPKVDFLTLHTPRTSKTYHFIGERELSMMKEGARIVNCARGGLIDEEALYQALKNGKLAGAALDVFEEEPAVESPLLELDNILVTPHLGASTQEAQINVAVLVAEQILYALFGEPVATAVNVAIIPPETLADVKPFIPLMEILGSFYMQVYNGQIEKIEVTYGGEIANYPVSPLTTSLLIGFLKVILNDQNINYVNAPAIAEQRGIKVSEITSKTVEDFNNLVTVTVSSKDEEKTIAGTLFRKNDIRIVQIDKYRIDVVPSKYMLVATYIDKPGVIGRVGTTLGNENINIASMQVGRMSIGGEAVMVLQVDSPISEEVLDKVSNLEAILSTRFVTL</sequence>
<dbReference type="FunFam" id="3.30.1330.90:FF:000003">
    <property type="entry name" value="D-3-phosphoglycerate dehydrogenase"/>
    <property type="match status" value="1"/>
</dbReference>
<keyword evidence="5 11" id="KW-0028">Amino-acid biosynthesis</keyword>
<gene>
    <name evidence="13" type="ORF">D5R97_09405</name>
</gene>
<dbReference type="CDD" id="cd12173">
    <property type="entry name" value="PGDH_4"/>
    <property type="match status" value="1"/>
</dbReference>
<dbReference type="InterPro" id="IPR036291">
    <property type="entry name" value="NAD(P)-bd_dom_sf"/>
</dbReference>
<organism evidence="13 14">
    <name type="scientific">Candidatus Syntrophonatronum acetioxidans</name>
    <dbReference type="NCBI Taxonomy" id="1795816"/>
    <lineage>
        <taxon>Bacteria</taxon>
        <taxon>Bacillati</taxon>
        <taxon>Bacillota</taxon>
        <taxon>Clostridia</taxon>
        <taxon>Eubacteriales</taxon>
        <taxon>Syntrophomonadaceae</taxon>
        <taxon>Candidatus Syntrophonatronum</taxon>
    </lineage>
</organism>
<dbReference type="Pfam" id="PF00389">
    <property type="entry name" value="2-Hacid_dh"/>
    <property type="match status" value="1"/>
</dbReference>
<dbReference type="InterPro" id="IPR045865">
    <property type="entry name" value="ACT-like_dom_sf"/>
</dbReference>
<dbReference type="SUPFAM" id="SSF143548">
    <property type="entry name" value="Serine metabolism enzymes domain"/>
    <property type="match status" value="1"/>
</dbReference>
<dbReference type="Pfam" id="PF02826">
    <property type="entry name" value="2-Hacid_dh_C"/>
    <property type="match status" value="1"/>
</dbReference>
<keyword evidence="7 11" id="KW-0520">NAD</keyword>
<dbReference type="InterPro" id="IPR006236">
    <property type="entry name" value="PGDH"/>
</dbReference>
<dbReference type="EC" id="1.1.1.95" evidence="11"/>
<dbReference type="InterPro" id="IPR029009">
    <property type="entry name" value="ASB_dom_sf"/>
</dbReference>
<dbReference type="Gene3D" id="3.40.50.720">
    <property type="entry name" value="NAD(P)-binding Rossmann-like Domain"/>
    <property type="match status" value="2"/>
</dbReference>
<dbReference type="UniPathway" id="UPA00135">
    <property type="reaction ID" value="UER00196"/>
</dbReference>
<dbReference type="InterPro" id="IPR050857">
    <property type="entry name" value="D-2-hydroxyacid_DH"/>
</dbReference>
<evidence type="ECO:0000256" key="10">
    <source>
        <dbReference type="ARBA" id="ARBA00048731"/>
    </source>
</evidence>
<evidence type="ECO:0000256" key="3">
    <source>
        <dbReference type="ARBA" id="ARBA00005854"/>
    </source>
</evidence>
<evidence type="ECO:0000256" key="2">
    <source>
        <dbReference type="ARBA" id="ARBA00005216"/>
    </source>
</evidence>
<comment type="pathway">
    <text evidence="2 11">Amino-acid biosynthesis; L-serine biosynthesis; L-serine from 3-phospho-D-glycerate: step 1/3.</text>
</comment>
<comment type="catalytic activity">
    <reaction evidence="10 11">
        <text>(2R)-3-phosphoglycerate + NAD(+) = 3-phosphooxypyruvate + NADH + H(+)</text>
        <dbReference type="Rhea" id="RHEA:12641"/>
        <dbReference type="ChEBI" id="CHEBI:15378"/>
        <dbReference type="ChEBI" id="CHEBI:18110"/>
        <dbReference type="ChEBI" id="CHEBI:57540"/>
        <dbReference type="ChEBI" id="CHEBI:57945"/>
        <dbReference type="ChEBI" id="CHEBI:58272"/>
        <dbReference type="EC" id="1.1.1.95"/>
    </reaction>
</comment>
<dbReference type="SUPFAM" id="SSF55021">
    <property type="entry name" value="ACT-like"/>
    <property type="match status" value="1"/>
</dbReference>
<dbReference type="GO" id="GO:0006564">
    <property type="term" value="P:L-serine biosynthetic process"/>
    <property type="evidence" value="ECO:0007669"/>
    <property type="project" value="UniProtKB-UniRule"/>
</dbReference>
<keyword evidence="8 11" id="KW-0718">Serine biosynthesis</keyword>
<evidence type="ECO:0000259" key="12">
    <source>
        <dbReference type="PROSITE" id="PS51671"/>
    </source>
</evidence>
<accession>A0A424YA67</accession>
<dbReference type="FunFam" id="3.30.70.260:FF:000008">
    <property type="entry name" value="D-3-phosphoglycerate dehydrogenase, chloroplastic"/>
    <property type="match status" value="1"/>
</dbReference>
<dbReference type="InterPro" id="IPR029753">
    <property type="entry name" value="D-isomer_DH_CS"/>
</dbReference>
<comment type="caution">
    <text evidence="13">The sequence shown here is derived from an EMBL/GenBank/DDBJ whole genome shotgun (WGS) entry which is preliminary data.</text>
</comment>